<dbReference type="GO" id="GO:0016491">
    <property type="term" value="F:oxidoreductase activity"/>
    <property type="evidence" value="ECO:0007669"/>
    <property type="project" value="UniProtKB-KW"/>
</dbReference>
<dbReference type="AlphaFoldDB" id="A0A378TDJ5"/>
<evidence type="ECO:0000313" key="3">
    <source>
        <dbReference type="Proteomes" id="UP000254978"/>
    </source>
</evidence>
<dbReference type="Pfam" id="PF13450">
    <property type="entry name" value="NAD_binding_8"/>
    <property type="match status" value="1"/>
</dbReference>
<sequence>MTRPSYLVVGAGPSGLGLAAELRTVADVTVVERIPVTGGAAGWSSRAVRRLTDELVADGVRFELGQTALRWDGRRLTVAGPGSFTCHTGDHLFFAGGLRPATLSDLGADGDRPAGVLPATVAEHLLHAGVKLWDRVVILGDGPWSKPVAAQARRLGSEVLAVPADGRRHRIVGDDRVRALRWYSDDEEREIPCDAVVLAADPRPNRNIEGALAASDSVTCHQPVAPQRFDQRVTAARDAVRQWITTQKVAT</sequence>
<dbReference type="SUPFAM" id="SSF51905">
    <property type="entry name" value="FAD/NAD(P)-binding domain"/>
    <property type="match status" value="1"/>
</dbReference>
<dbReference type="EMBL" id="UGQT01000001">
    <property type="protein sequence ID" value="STZ58881.1"/>
    <property type="molecule type" value="Genomic_DNA"/>
</dbReference>
<dbReference type="Gene3D" id="3.50.50.60">
    <property type="entry name" value="FAD/NAD(P)-binding domain"/>
    <property type="match status" value="1"/>
</dbReference>
<dbReference type="PANTHER" id="PTHR42949:SF3">
    <property type="entry name" value="ANAEROBIC GLYCEROL-3-PHOSPHATE DEHYDROGENASE SUBUNIT B"/>
    <property type="match status" value="1"/>
</dbReference>
<dbReference type="PANTHER" id="PTHR42949">
    <property type="entry name" value="ANAEROBIC GLYCEROL-3-PHOSPHATE DEHYDROGENASE SUBUNIT B"/>
    <property type="match status" value="1"/>
</dbReference>
<gene>
    <name evidence="2" type="ORF">NCTC10821_02401</name>
</gene>
<proteinExistence type="predicted"/>
<evidence type="ECO:0000313" key="2">
    <source>
        <dbReference type="EMBL" id="STZ58881.1"/>
    </source>
</evidence>
<dbReference type="InterPro" id="IPR036188">
    <property type="entry name" value="FAD/NAD-bd_sf"/>
</dbReference>
<name>A0A378TDJ5_9MYCO</name>
<protein>
    <submittedName>
        <fullName evidence="2">Protoporphyrinogen oxidase</fullName>
    </submittedName>
</protein>
<organism evidence="2 3">
    <name type="scientific">Mycolicibacterium tokaiense</name>
    <dbReference type="NCBI Taxonomy" id="39695"/>
    <lineage>
        <taxon>Bacteria</taxon>
        <taxon>Bacillati</taxon>
        <taxon>Actinomycetota</taxon>
        <taxon>Actinomycetes</taxon>
        <taxon>Mycobacteriales</taxon>
        <taxon>Mycobacteriaceae</taxon>
        <taxon>Mycolicibacterium</taxon>
    </lineage>
</organism>
<dbReference type="RefSeq" id="WP_115278552.1">
    <property type="nucleotide sequence ID" value="NZ_AP022600.1"/>
</dbReference>
<accession>A0A378TDJ5</accession>
<keyword evidence="3" id="KW-1185">Reference proteome</keyword>
<dbReference type="OrthoDB" id="4636884at2"/>
<keyword evidence="1" id="KW-0560">Oxidoreductase</keyword>
<evidence type="ECO:0000256" key="1">
    <source>
        <dbReference type="ARBA" id="ARBA00023002"/>
    </source>
</evidence>
<dbReference type="InterPro" id="IPR051691">
    <property type="entry name" value="Metab_Enz_Cyan_OpOx_G3PDH"/>
</dbReference>
<dbReference type="Proteomes" id="UP000254978">
    <property type="component" value="Unassembled WGS sequence"/>
</dbReference>
<reference evidence="2 3" key="1">
    <citation type="submission" date="2018-06" db="EMBL/GenBank/DDBJ databases">
        <authorList>
            <consortium name="Pathogen Informatics"/>
            <person name="Doyle S."/>
        </authorList>
    </citation>
    <scope>NUCLEOTIDE SEQUENCE [LARGE SCALE GENOMIC DNA]</scope>
    <source>
        <strain evidence="2 3">NCTC10821</strain>
    </source>
</reference>